<protein>
    <submittedName>
        <fullName evidence="1">Uncharacterized protein</fullName>
    </submittedName>
</protein>
<accession>W6S0J3</accession>
<dbReference type="Pfam" id="PF19866">
    <property type="entry name" value="DUF6339"/>
    <property type="match status" value="1"/>
</dbReference>
<evidence type="ECO:0000313" key="2">
    <source>
        <dbReference type="Proteomes" id="UP000019426"/>
    </source>
</evidence>
<gene>
    <name evidence="1" type="ORF">CM240_0642</name>
</gene>
<name>W6S0J3_9CLOT</name>
<dbReference type="HOGENOM" id="CLU_067511_0_0_9"/>
<dbReference type="InterPro" id="IPR045920">
    <property type="entry name" value="DUF6339"/>
</dbReference>
<organism evidence="1 2">
    <name type="scientific">Clostridium bornimense</name>
    <dbReference type="NCBI Taxonomy" id="1216932"/>
    <lineage>
        <taxon>Bacteria</taxon>
        <taxon>Bacillati</taxon>
        <taxon>Bacillota</taxon>
        <taxon>Clostridia</taxon>
        <taxon>Eubacteriales</taxon>
        <taxon>Clostridiaceae</taxon>
        <taxon>Clostridium</taxon>
    </lineage>
</organism>
<dbReference type="STRING" id="1216932.CM240_0642"/>
<dbReference type="EMBL" id="HG917868">
    <property type="protein sequence ID" value="CDM67807.1"/>
    <property type="molecule type" value="Genomic_DNA"/>
</dbReference>
<dbReference type="OrthoDB" id="86327at2"/>
<dbReference type="PATRIC" id="fig|1216932.3.peg.631"/>
<evidence type="ECO:0000313" key="1">
    <source>
        <dbReference type="EMBL" id="CDM67807.1"/>
    </source>
</evidence>
<dbReference type="AlphaFoldDB" id="W6S0J3"/>
<dbReference type="Proteomes" id="UP000019426">
    <property type="component" value="Chromosome M2/40_rep1"/>
</dbReference>
<dbReference type="KEGG" id="clt:CM240_0642"/>
<dbReference type="RefSeq" id="WP_044036383.1">
    <property type="nucleotide sequence ID" value="NZ_HG917868.1"/>
</dbReference>
<reference evidence="1 2" key="1">
    <citation type="submission" date="2013-11" db="EMBL/GenBank/DDBJ databases">
        <title>Complete genome sequence of Clostridum sp. M2/40.</title>
        <authorList>
            <person name="Wibberg D."/>
            <person name="Puehler A."/>
            <person name="Schlueter A."/>
        </authorList>
    </citation>
    <scope>NUCLEOTIDE SEQUENCE [LARGE SCALE GENOMIC DNA]</scope>
    <source>
        <strain evidence="2">M2/40</strain>
    </source>
</reference>
<proteinExistence type="predicted"/>
<sequence>MKLYFMKKEALDILKSNLDMIYNMYFTEKDNRWLWKICDGNPFVEFKEIPDFSLAHIDDDSLKGEIEFQNCKLVYKNLSFLTESQACDERLWAGLCHSVFYEYLRKRWDYDKKKPKTQKEAVSNIKSRFFFSGGIRAGLYRNSIAKCWWVGRNTYDATNSNPFEKLDIIGSNDISSKISDIFYSNNFSSNPVILTGVVNALKNFKDEGTQLTLKEHIRPSLQLLNAIGGGVILDCLSEDEITDIVVDNIYGIIQGDNLGVEVDSEDGYADLDDDNEKTEDVSDTLNEDKYIVVGHKVEVLEIETDAHKIISVNYLPGTTNIPPLAKQLLGKIEGDTSFFNGKTYQILKVDIS</sequence>
<keyword evidence="2" id="KW-1185">Reference proteome</keyword>
<dbReference type="eggNOG" id="ENOG502ZBE4">
    <property type="taxonomic scope" value="Bacteria"/>
</dbReference>